<dbReference type="Pfam" id="PF00293">
    <property type="entry name" value="NUDIX"/>
    <property type="match status" value="1"/>
</dbReference>
<dbReference type="OrthoDB" id="7066910at2"/>
<dbReference type="GO" id="GO:0005737">
    <property type="term" value="C:cytoplasm"/>
    <property type="evidence" value="ECO:0007669"/>
    <property type="project" value="TreeGrafter"/>
</dbReference>
<evidence type="ECO:0000256" key="2">
    <source>
        <dbReference type="ARBA" id="ARBA00022723"/>
    </source>
</evidence>
<dbReference type="GO" id="GO:0046872">
    <property type="term" value="F:metal ion binding"/>
    <property type="evidence" value="ECO:0007669"/>
    <property type="project" value="UniProtKB-KW"/>
</dbReference>
<protein>
    <submittedName>
        <fullName evidence="6">NUDIX hydrolase</fullName>
    </submittedName>
</protein>
<proteinExistence type="predicted"/>
<dbReference type="InterPro" id="IPR047198">
    <property type="entry name" value="DDP-like_NUDIX"/>
</dbReference>
<dbReference type="Proteomes" id="UP000281647">
    <property type="component" value="Unassembled WGS sequence"/>
</dbReference>
<dbReference type="InterPro" id="IPR000086">
    <property type="entry name" value="NUDIX_hydrolase_dom"/>
</dbReference>
<feature type="domain" description="Nudix hydrolase" evidence="5">
    <location>
        <begin position="96"/>
        <end position="204"/>
    </location>
</feature>
<evidence type="ECO:0000259" key="5">
    <source>
        <dbReference type="Pfam" id="PF00293"/>
    </source>
</evidence>
<organism evidence="6 7">
    <name type="scientific">Borborobacter arsenicus</name>
    <dbReference type="NCBI Taxonomy" id="1851146"/>
    <lineage>
        <taxon>Bacteria</taxon>
        <taxon>Pseudomonadati</taxon>
        <taxon>Pseudomonadota</taxon>
        <taxon>Alphaproteobacteria</taxon>
        <taxon>Hyphomicrobiales</taxon>
        <taxon>Phyllobacteriaceae</taxon>
        <taxon>Borborobacter</taxon>
    </lineage>
</organism>
<comment type="caution">
    <text evidence="6">The sequence shown here is derived from an EMBL/GenBank/DDBJ whole genome shotgun (WGS) entry which is preliminary data.</text>
</comment>
<dbReference type="PANTHER" id="PTHR12629:SF0">
    <property type="entry name" value="DIPHOSPHOINOSITOL-POLYPHOSPHATE DIPHOSPHATASE"/>
    <property type="match status" value="1"/>
</dbReference>
<evidence type="ECO:0000256" key="4">
    <source>
        <dbReference type="ARBA" id="ARBA00022842"/>
    </source>
</evidence>
<dbReference type="EMBL" id="RKST01000018">
    <property type="protein sequence ID" value="RUM96553.1"/>
    <property type="molecule type" value="Genomic_DNA"/>
</dbReference>
<evidence type="ECO:0000256" key="1">
    <source>
        <dbReference type="ARBA" id="ARBA00001946"/>
    </source>
</evidence>
<keyword evidence="7" id="KW-1185">Reference proteome</keyword>
<comment type="cofactor">
    <cofactor evidence="1">
        <name>Mg(2+)</name>
        <dbReference type="ChEBI" id="CHEBI:18420"/>
    </cofactor>
</comment>
<evidence type="ECO:0000256" key="3">
    <source>
        <dbReference type="ARBA" id="ARBA00022801"/>
    </source>
</evidence>
<dbReference type="PANTHER" id="PTHR12629">
    <property type="entry name" value="DIPHOSPHOINOSITOL POLYPHOSPHATE PHOSPHOHYDROLASE"/>
    <property type="match status" value="1"/>
</dbReference>
<dbReference type="InterPro" id="IPR015797">
    <property type="entry name" value="NUDIX_hydrolase-like_dom_sf"/>
</dbReference>
<name>A0A432V2W5_9HYPH</name>
<keyword evidence="3 6" id="KW-0378">Hydrolase</keyword>
<reference evidence="6 7" key="1">
    <citation type="submission" date="2018-11" db="EMBL/GenBank/DDBJ databases">
        <title>Pseudaminobacter arsenicus sp. nov., an arsenic-resistant bacterium isolated from arsenic-rich aquifers.</title>
        <authorList>
            <person name="Mu Y."/>
        </authorList>
    </citation>
    <scope>NUCLEOTIDE SEQUENCE [LARGE SCALE GENOMIC DNA]</scope>
    <source>
        <strain evidence="6 7">CB3</strain>
    </source>
</reference>
<dbReference type="GO" id="GO:0016462">
    <property type="term" value="F:pyrophosphatase activity"/>
    <property type="evidence" value="ECO:0007669"/>
    <property type="project" value="InterPro"/>
</dbReference>
<accession>A0A432V2W5</accession>
<dbReference type="RefSeq" id="WP_128627832.1">
    <property type="nucleotide sequence ID" value="NZ_RKST01000018.1"/>
</dbReference>
<gene>
    <name evidence="6" type="ORF">EET67_17495</name>
</gene>
<dbReference type="Gene3D" id="3.90.79.10">
    <property type="entry name" value="Nucleoside Triphosphate Pyrophosphohydrolase"/>
    <property type="match status" value="1"/>
</dbReference>
<evidence type="ECO:0000313" key="7">
    <source>
        <dbReference type="Proteomes" id="UP000281647"/>
    </source>
</evidence>
<dbReference type="SUPFAM" id="SSF55811">
    <property type="entry name" value="Nudix"/>
    <property type="match status" value="1"/>
</dbReference>
<dbReference type="AlphaFoldDB" id="A0A432V2W5"/>
<keyword evidence="2" id="KW-0479">Metal-binding</keyword>
<sequence length="249" mass="27464">MERLNERAFSSKAMQFLQAPPAPRRTALPVVPDSAFAAAFPARDRMASAWAGIPIPARRGARMTDIPFAAEDVLQVRNPGFGVQEVGALPWRIGRDKRLEILLVASRQRSRWTLPQGLPAMGRTAVRSAALRAFEQVGIIGQTHPVAVGDYSYVRPGSDGRMRQCRVTVFSLHVKGTLISWQERKRLKRRWFGLHAAAQMVAERELASILEKFVPHAWSSRPDLNTGFATVASAKKDANATDRSGEAGL</sequence>
<evidence type="ECO:0000313" key="6">
    <source>
        <dbReference type="EMBL" id="RUM96553.1"/>
    </source>
</evidence>
<keyword evidence="4" id="KW-0460">Magnesium</keyword>
<dbReference type="CDD" id="cd04666">
    <property type="entry name" value="NUDIX_DIPP2_like_Nudt4"/>
    <property type="match status" value="1"/>
</dbReference>